<protein>
    <recommendedName>
        <fullName evidence="4">DUF4345 domain-containing protein</fullName>
    </recommendedName>
</protein>
<feature type="transmembrane region" description="Helical" evidence="1">
    <location>
        <begin position="67"/>
        <end position="86"/>
    </location>
</feature>
<evidence type="ECO:0000256" key="1">
    <source>
        <dbReference type="SAM" id="Phobius"/>
    </source>
</evidence>
<dbReference type="RefSeq" id="WP_102767943.1">
    <property type="nucleotide sequence ID" value="NZ_CP124551.1"/>
</dbReference>
<dbReference type="EMBL" id="POSP01000003">
    <property type="protein sequence ID" value="PND38023.1"/>
    <property type="molecule type" value="Genomic_DNA"/>
</dbReference>
<dbReference type="AlphaFoldDB" id="A0A2N8KX39"/>
<dbReference type="Proteomes" id="UP000235916">
    <property type="component" value="Unassembled WGS sequence"/>
</dbReference>
<keyword evidence="1" id="KW-1133">Transmembrane helix</keyword>
<name>A0A2N8KX39_9BURK</name>
<keyword evidence="1" id="KW-0472">Membrane</keyword>
<keyword evidence="1" id="KW-0812">Transmembrane</keyword>
<comment type="caution">
    <text evidence="2">The sequence shown here is derived from an EMBL/GenBank/DDBJ whole genome shotgun (WGS) entry which is preliminary data.</text>
</comment>
<evidence type="ECO:0000313" key="2">
    <source>
        <dbReference type="EMBL" id="PND38023.1"/>
    </source>
</evidence>
<keyword evidence="3" id="KW-1185">Reference proteome</keyword>
<accession>A0A2N8KX39</accession>
<evidence type="ECO:0008006" key="4">
    <source>
        <dbReference type="Google" id="ProtNLM"/>
    </source>
</evidence>
<proteinExistence type="predicted"/>
<evidence type="ECO:0000313" key="3">
    <source>
        <dbReference type="Proteomes" id="UP000235916"/>
    </source>
</evidence>
<dbReference type="OrthoDB" id="8926562at2"/>
<feature type="transmembrane region" description="Helical" evidence="1">
    <location>
        <begin position="28"/>
        <end position="47"/>
    </location>
</feature>
<organism evidence="2 3">
    <name type="scientific">Kinneretia aquatilis</name>
    <dbReference type="NCBI Taxonomy" id="2070761"/>
    <lineage>
        <taxon>Bacteria</taxon>
        <taxon>Pseudomonadati</taxon>
        <taxon>Pseudomonadota</taxon>
        <taxon>Betaproteobacteria</taxon>
        <taxon>Burkholderiales</taxon>
        <taxon>Sphaerotilaceae</taxon>
        <taxon>Roseateles</taxon>
    </lineage>
</organism>
<sequence length="145" mass="16511">MFPSSVLSITWPRFHPSRYLHLVRASGLYDLLLTVGFATPWTLAWLLPQLSALNQALGGQAFPAFEPLHALFCQLMGSLVTVWSLLRLWRPQIHLGRFDAAARALFSLWMALAWWQTQAPLLLVFLLPEMLWGLSQAWPIRSADQ</sequence>
<gene>
    <name evidence="2" type="ORF">C1O66_11150</name>
</gene>
<reference evidence="2 3" key="1">
    <citation type="submission" date="2018-01" db="EMBL/GenBank/DDBJ databases">
        <title>Draft genome sequence of Paucibacter aquatile CR182 isolated from freshwater of the Nakdong River.</title>
        <authorList>
            <person name="Choi A."/>
            <person name="Chung E.J."/>
        </authorList>
    </citation>
    <scope>NUCLEOTIDE SEQUENCE [LARGE SCALE GENOMIC DNA]</scope>
    <source>
        <strain evidence="2 3">CR182</strain>
    </source>
</reference>